<dbReference type="EMBL" id="LASV01000135">
    <property type="protein sequence ID" value="KKA22604.1"/>
    <property type="molecule type" value="Genomic_DNA"/>
</dbReference>
<feature type="region of interest" description="Disordered" evidence="1">
    <location>
        <begin position="771"/>
        <end position="792"/>
    </location>
</feature>
<feature type="region of interest" description="Disordered" evidence="1">
    <location>
        <begin position="1"/>
        <end position="262"/>
    </location>
</feature>
<feature type="compositionally biased region" description="Low complexity" evidence="1">
    <location>
        <begin position="666"/>
        <end position="684"/>
    </location>
</feature>
<feature type="region of interest" description="Disordered" evidence="1">
    <location>
        <begin position="582"/>
        <end position="751"/>
    </location>
</feature>
<dbReference type="Proteomes" id="UP000053958">
    <property type="component" value="Unassembled WGS sequence"/>
</dbReference>
<sequence>MPGFEASNAVSDAPQPERPLPKARKSLPRRRDATQSMPPIEIPPSEGDVEQSNGAAVVTPTLPLTPPKQKQEYNASTPDLKPCPVPLNHGLTAQTGRPRQFTPPTPDTTPPRARDRTPGAVQPSMSSRAESFKTAQEGLSSDEEPESRNRSARPSPRKNSPLANGIRVEETYTSSQGSRKVERQPVFDSFDGEWVHNHEGGSATSRCFKSPRPRGNHANGDLKQRPQSDACDTGHQQLNCSLTRGRSLRDRVQESRDSSISPSVKKFGEDICWFLPEEEQQLMDRVNSWRLSGCSTTSTIEAMVIELPQQARRTLRHSGKRASLRSVSSPNPPSTRTSLESSAESQRRLVRKSARITNRDRRSISSNMSAASVTSSQLPQKLEVIPVVVIPERRSSLKASTSSSRNNSKTRSQGSGRRPTTAPEGSRGTMDMPMRQRKRTMSDSMPSTSDINSRGRGFFRPPVPPRSSSLSAPTSRNNSRSASLTSESLRIHTEAMMQKQHNEPPSDPNASPRIVLFEDRRGSEALERQSHQEDDAERLRAPSLHFTQASVVSSSPGPVEINEATAVTFFPHNNESVLLIDPKQQPESRAVQALRGRPLDAPVDAETPKQSPTPATVDSPLKNPRPPPDPPAFKVTPPTPMDEADCQLGAEEQARSSRLSRRLGSVRRALSARRQSAWSASRAATNRTAGKDMDSRLHPFWRPRGFWDDFKSDDEGDGPEREGEGEQKDDRKDDRKDGQQEDNRQEDEFVSNSLGLPQKRVIFSGPISLARRMSKRSRGHRSSQGNVGRSLSCGIMRPLSPYQRRVRFASRWGMHVPLTTLRNLQRRVRRARQLRQEEKWEARRAKLKQSIGEKTPIDPFSVVGPYDPILRTEVSDNDKSMEAAVSDNDKMMSGGLTP</sequence>
<accession>A0A0F4YWI4</accession>
<organism evidence="2 3">
    <name type="scientific">Rasamsonia emersonii (strain ATCC 16479 / CBS 393.64 / IMI 116815)</name>
    <dbReference type="NCBI Taxonomy" id="1408163"/>
    <lineage>
        <taxon>Eukaryota</taxon>
        <taxon>Fungi</taxon>
        <taxon>Dikarya</taxon>
        <taxon>Ascomycota</taxon>
        <taxon>Pezizomycotina</taxon>
        <taxon>Eurotiomycetes</taxon>
        <taxon>Eurotiomycetidae</taxon>
        <taxon>Eurotiales</taxon>
        <taxon>Trichocomaceae</taxon>
        <taxon>Rasamsonia</taxon>
    </lineage>
</organism>
<gene>
    <name evidence="2" type="ORF">T310_3395</name>
</gene>
<evidence type="ECO:0000313" key="2">
    <source>
        <dbReference type="EMBL" id="KKA22604.1"/>
    </source>
</evidence>
<feature type="compositionally biased region" description="Polar residues" evidence="1">
    <location>
        <begin position="442"/>
        <end position="452"/>
    </location>
</feature>
<feature type="compositionally biased region" description="Polar residues" evidence="1">
    <location>
        <begin position="123"/>
        <end position="139"/>
    </location>
</feature>
<dbReference type="OrthoDB" id="3870679at2759"/>
<comment type="caution">
    <text evidence="2">The sequence shown here is derived from an EMBL/GenBank/DDBJ whole genome shotgun (WGS) entry which is preliminary data.</text>
</comment>
<feature type="region of interest" description="Disordered" evidence="1">
    <location>
        <begin position="313"/>
        <end position="377"/>
    </location>
</feature>
<dbReference type="GeneID" id="25315745"/>
<name>A0A0F4YWI4_RASE3</name>
<dbReference type="AlphaFoldDB" id="A0A0F4YWI4"/>
<proteinExistence type="predicted"/>
<keyword evidence="3" id="KW-1185">Reference proteome</keyword>
<protein>
    <submittedName>
        <fullName evidence="2">Uncharacterized protein</fullName>
    </submittedName>
</protein>
<feature type="compositionally biased region" description="Basic and acidic residues" evidence="1">
    <location>
        <begin position="247"/>
        <end position="257"/>
    </location>
</feature>
<feature type="compositionally biased region" description="Low complexity" evidence="1">
    <location>
        <begin position="397"/>
        <end position="412"/>
    </location>
</feature>
<feature type="compositionally biased region" description="Basic and acidic residues" evidence="1">
    <location>
        <begin position="718"/>
        <end position="747"/>
    </location>
</feature>
<feature type="compositionally biased region" description="Basic residues" evidence="1">
    <location>
        <begin position="772"/>
        <end position="781"/>
    </location>
</feature>
<feature type="region of interest" description="Disordered" evidence="1">
    <location>
        <begin position="395"/>
        <end position="486"/>
    </location>
</feature>
<feature type="region of interest" description="Disordered" evidence="1">
    <location>
        <begin position="877"/>
        <end position="898"/>
    </location>
</feature>
<dbReference type="STRING" id="1408163.A0A0F4YWI4"/>
<feature type="compositionally biased region" description="Polar residues" evidence="1">
    <location>
        <begin position="234"/>
        <end position="244"/>
    </location>
</feature>
<feature type="compositionally biased region" description="Polar residues" evidence="1">
    <location>
        <begin position="470"/>
        <end position="486"/>
    </location>
</feature>
<feature type="compositionally biased region" description="Polar residues" evidence="1">
    <location>
        <begin position="325"/>
        <end position="344"/>
    </location>
</feature>
<dbReference type="RefSeq" id="XP_013329216.1">
    <property type="nucleotide sequence ID" value="XM_013473762.1"/>
</dbReference>
<evidence type="ECO:0000313" key="3">
    <source>
        <dbReference type="Proteomes" id="UP000053958"/>
    </source>
</evidence>
<feature type="compositionally biased region" description="Low complexity" evidence="1">
    <location>
        <begin position="364"/>
        <end position="376"/>
    </location>
</feature>
<reference evidence="2 3" key="1">
    <citation type="submission" date="2015-04" db="EMBL/GenBank/DDBJ databases">
        <authorList>
            <person name="Heijne W.H."/>
            <person name="Fedorova N.D."/>
            <person name="Nierman W.C."/>
            <person name="Vollebregt A.W."/>
            <person name="Zhao Z."/>
            <person name="Wu L."/>
            <person name="Kumar M."/>
            <person name="Stam H."/>
            <person name="van den Berg M.A."/>
            <person name="Pel H.J."/>
        </authorList>
    </citation>
    <scope>NUCLEOTIDE SEQUENCE [LARGE SCALE GENOMIC DNA]</scope>
    <source>
        <strain evidence="2 3">CBS 393.64</strain>
    </source>
</reference>
<feature type="compositionally biased region" description="Basic residues" evidence="1">
    <location>
        <begin position="313"/>
        <end position="323"/>
    </location>
</feature>
<evidence type="ECO:0000256" key="1">
    <source>
        <dbReference type="SAM" id="MobiDB-lite"/>
    </source>
</evidence>